<dbReference type="InterPro" id="IPR036093">
    <property type="entry name" value="NAC_dom_sf"/>
</dbReference>
<dbReference type="Proteomes" id="UP001054889">
    <property type="component" value="Unassembled WGS sequence"/>
</dbReference>
<evidence type="ECO:0000256" key="2">
    <source>
        <dbReference type="ARBA" id="ARBA00023125"/>
    </source>
</evidence>
<evidence type="ECO:0000259" key="6">
    <source>
        <dbReference type="PROSITE" id="PS51005"/>
    </source>
</evidence>
<evidence type="ECO:0000256" key="3">
    <source>
        <dbReference type="ARBA" id="ARBA00023163"/>
    </source>
</evidence>
<dbReference type="InterPro" id="IPR003441">
    <property type="entry name" value="NAC-dom"/>
</dbReference>
<keyword evidence="5" id="KW-1133">Transmembrane helix</keyword>
<dbReference type="GO" id="GO:0006355">
    <property type="term" value="P:regulation of DNA-templated transcription"/>
    <property type="evidence" value="ECO:0007669"/>
    <property type="project" value="InterPro"/>
</dbReference>
<keyword evidence="4" id="KW-0539">Nucleus</keyword>
<reference evidence="7" key="1">
    <citation type="journal article" date="2018" name="DNA Res.">
        <title>Multiple hybrid de novo genome assembly of finger millet, an orphan allotetraploid crop.</title>
        <authorList>
            <person name="Hatakeyama M."/>
            <person name="Aluri S."/>
            <person name="Balachadran M.T."/>
            <person name="Sivarajan S.R."/>
            <person name="Patrignani A."/>
            <person name="Gruter S."/>
            <person name="Poveda L."/>
            <person name="Shimizu-Inatsugi R."/>
            <person name="Baeten J."/>
            <person name="Francoijs K.J."/>
            <person name="Nataraja K.N."/>
            <person name="Reddy Y.A.N."/>
            <person name="Phadnis S."/>
            <person name="Ravikumar R.L."/>
            <person name="Schlapbach R."/>
            <person name="Sreeman S.M."/>
            <person name="Shimizu K.K."/>
        </authorList>
    </citation>
    <scope>NUCLEOTIDE SEQUENCE</scope>
</reference>
<keyword evidence="3" id="KW-0804">Transcription</keyword>
<evidence type="ECO:0000313" key="8">
    <source>
        <dbReference type="Proteomes" id="UP001054889"/>
    </source>
</evidence>
<accession>A0AAV5EQP9</accession>
<dbReference type="PROSITE" id="PS51005">
    <property type="entry name" value="NAC"/>
    <property type="match status" value="1"/>
</dbReference>
<feature type="domain" description="NAC" evidence="6">
    <location>
        <begin position="1"/>
        <end position="132"/>
    </location>
</feature>
<keyword evidence="5" id="KW-0472">Membrane</keyword>
<evidence type="ECO:0000313" key="7">
    <source>
        <dbReference type="EMBL" id="GJN25142.1"/>
    </source>
</evidence>
<evidence type="ECO:0000256" key="4">
    <source>
        <dbReference type="ARBA" id="ARBA00023242"/>
    </source>
</evidence>
<name>A0AAV5EQP9_ELECO</name>
<dbReference type="GO" id="GO:0048731">
    <property type="term" value="P:system development"/>
    <property type="evidence" value="ECO:0007669"/>
    <property type="project" value="TreeGrafter"/>
</dbReference>
<proteinExistence type="predicted"/>
<gene>
    <name evidence="7" type="primary">gb12933</name>
    <name evidence="7" type="ORF">PR202_gb12933</name>
</gene>
<evidence type="ECO:0000256" key="1">
    <source>
        <dbReference type="ARBA" id="ARBA00023015"/>
    </source>
</evidence>
<sequence length="132" mass="14893">MPPGYKFIPSDEDTVVCYLRCRALNQPLPSAFITDKDILNHNPWDLLPDVEGPSEKYLFHYRVVRWATGTRWKRATKDGFWKASGKEVPIYCSGGRNRIQLLVGLKRTPVVVPIGLWLSIALLVLASAPIVC</sequence>
<dbReference type="Pfam" id="PF02365">
    <property type="entry name" value="NAM"/>
    <property type="match status" value="1"/>
</dbReference>
<keyword evidence="8" id="KW-1185">Reference proteome</keyword>
<comment type="caution">
    <text evidence="7">The sequence shown here is derived from an EMBL/GenBank/DDBJ whole genome shotgun (WGS) entry which is preliminary data.</text>
</comment>
<dbReference type="Gene3D" id="2.170.150.80">
    <property type="entry name" value="NAC domain"/>
    <property type="match status" value="1"/>
</dbReference>
<dbReference type="EMBL" id="BQKI01000078">
    <property type="protein sequence ID" value="GJN25142.1"/>
    <property type="molecule type" value="Genomic_DNA"/>
</dbReference>
<dbReference type="AlphaFoldDB" id="A0AAV5EQP9"/>
<feature type="transmembrane region" description="Helical" evidence="5">
    <location>
        <begin position="110"/>
        <end position="131"/>
    </location>
</feature>
<keyword evidence="5" id="KW-0812">Transmembrane</keyword>
<dbReference type="SUPFAM" id="SSF101941">
    <property type="entry name" value="NAC domain"/>
    <property type="match status" value="1"/>
</dbReference>
<dbReference type="PANTHER" id="PTHR31719:SF177">
    <property type="entry name" value="OS11G0512600 PROTEIN"/>
    <property type="match status" value="1"/>
</dbReference>
<dbReference type="GO" id="GO:0003677">
    <property type="term" value="F:DNA binding"/>
    <property type="evidence" value="ECO:0007669"/>
    <property type="project" value="UniProtKB-KW"/>
</dbReference>
<protein>
    <recommendedName>
        <fullName evidence="6">NAC domain-containing protein</fullName>
    </recommendedName>
</protein>
<dbReference type="PANTHER" id="PTHR31719">
    <property type="entry name" value="NAC TRANSCRIPTION FACTOR 56"/>
    <property type="match status" value="1"/>
</dbReference>
<reference evidence="7" key="2">
    <citation type="submission" date="2021-12" db="EMBL/GenBank/DDBJ databases">
        <title>Resequencing data analysis of finger millet.</title>
        <authorList>
            <person name="Hatakeyama M."/>
            <person name="Aluri S."/>
            <person name="Balachadran M.T."/>
            <person name="Sivarajan S.R."/>
            <person name="Poveda L."/>
            <person name="Shimizu-Inatsugi R."/>
            <person name="Schlapbach R."/>
            <person name="Sreeman S.M."/>
            <person name="Shimizu K.K."/>
        </authorList>
    </citation>
    <scope>NUCLEOTIDE SEQUENCE</scope>
</reference>
<keyword evidence="1" id="KW-0805">Transcription regulation</keyword>
<organism evidence="7 8">
    <name type="scientific">Eleusine coracana subsp. coracana</name>
    <dbReference type="NCBI Taxonomy" id="191504"/>
    <lineage>
        <taxon>Eukaryota</taxon>
        <taxon>Viridiplantae</taxon>
        <taxon>Streptophyta</taxon>
        <taxon>Embryophyta</taxon>
        <taxon>Tracheophyta</taxon>
        <taxon>Spermatophyta</taxon>
        <taxon>Magnoliopsida</taxon>
        <taxon>Liliopsida</taxon>
        <taxon>Poales</taxon>
        <taxon>Poaceae</taxon>
        <taxon>PACMAD clade</taxon>
        <taxon>Chloridoideae</taxon>
        <taxon>Cynodonteae</taxon>
        <taxon>Eleusininae</taxon>
        <taxon>Eleusine</taxon>
    </lineage>
</organism>
<keyword evidence="2" id="KW-0238">DNA-binding</keyword>
<evidence type="ECO:0000256" key="5">
    <source>
        <dbReference type="SAM" id="Phobius"/>
    </source>
</evidence>